<gene>
    <name evidence="2" type="ORF">GSI_12396</name>
</gene>
<organism evidence="2 3">
    <name type="scientific">Ganoderma sinense ZZ0214-1</name>
    <dbReference type="NCBI Taxonomy" id="1077348"/>
    <lineage>
        <taxon>Eukaryota</taxon>
        <taxon>Fungi</taxon>
        <taxon>Dikarya</taxon>
        <taxon>Basidiomycota</taxon>
        <taxon>Agaricomycotina</taxon>
        <taxon>Agaricomycetes</taxon>
        <taxon>Polyporales</taxon>
        <taxon>Polyporaceae</taxon>
        <taxon>Ganoderma</taxon>
    </lineage>
</organism>
<sequence length="296" mass="32631">MCRLTDAIARRRVLPVPPAQPRLGFPGLQFSSHPASDPSRQSGISQAVDHGARSIPNDDRRTTSPPALDRELHLREPVRPALPHDPAEHIPIPQIIHPPHALRLLERLRAREVSAPPCVRRRHLVHPPRAQPHPVALPDPPLHRPIYRHEHVVHRDGGVRGLARGHREEGGALARAFARGRVLLEGHGPVGQQVALDRHAVHGRVRRGLEQLVERERGAGRLPEGRDALRVEGVQREVEEESWGPPRSRRSGAGGSARCAGRRAGRLEGRLEGRPWSGRSPRRAGGDRCRSVVSGG</sequence>
<evidence type="ECO:0000256" key="1">
    <source>
        <dbReference type="SAM" id="MobiDB-lite"/>
    </source>
</evidence>
<evidence type="ECO:0000313" key="3">
    <source>
        <dbReference type="Proteomes" id="UP000230002"/>
    </source>
</evidence>
<accession>A0A2G8RVK1</accession>
<dbReference type="EMBL" id="AYKW01000048">
    <property type="protein sequence ID" value="PIL25533.1"/>
    <property type="molecule type" value="Genomic_DNA"/>
</dbReference>
<keyword evidence="3" id="KW-1185">Reference proteome</keyword>
<name>A0A2G8RVK1_9APHY</name>
<comment type="caution">
    <text evidence="2">The sequence shown here is derived from an EMBL/GenBank/DDBJ whole genome shotgun (WGS) entry which is preliminary data.</text>
</comment>
<reference evidence="2 3" key="1">
    <citation type="journal article" date="2015" name="Sci. Rep.">
        <title>Chromosome-level genome map provides insights into diverse defense mechanisms in the medicinal fungus Ganoderma sinense.</title>
        <authorList>
            <person name="Zhu Y."/>
            <person name="Xu J."/>
            <person name="Sun C."/>
            <person name="Zhou S."/>
            <person name="Xu H."/>
            <person name="Nelson D.R."/>
            <person name="Qian J."/>
            <person name="Song J."/>
            <person name="Luo H."/>
            <person name="Xiang L."/>
            <person name="Li Y."/>
            <person name="Xu Z."/>
            <person name="Ji A."/>
            <person name="Wang L."/>
            <person name="Lu S."/>
            <person name="Hayward A."/>
            <person name="Sun W."/>
            <person name="Li X."/>
            <person name="Schwartz D.C."/>
            <person name="Wang Y."/>
            <person name="Chen S."/>
        </authorList>
    </citation>
    <scope>NUCLEOTIDE SEQUENCE [LARGE SCALE GENOMIC DNA]</scope>
    <source>
        <strain evidence="2 3">ZZ0214-1</strain>
    </source>
</reference>
<protein>
    <submittedName>
        <fullName evidence="2">Uncharacterized protein</fullName>
    </submittedName>
</protein>
<dbReference type="Proteomes" id="UP000230002">
    <property type="component" value="Unassembled WGS sequence"/>
</dbReference>
<feature type="region of interest" description="Disordered" evidence="1">
    <location>
        <begin position="236"/>
        <end position="296"/>
    </location>
</feature>
<feature type="region of interest" description="Disordered" evidence="1">
    <location>
        <begin position="18"/>
        <end position="73"/>
    </location>
</feature>
<proteinExistence type="predicted"/>
<feature type="compositionally biased region" description="Basic and acidic residues" evidence="1">
    <location>
        <begin position="50"/>
        <end position="73"/>
    </location>
</feature>
<dbReference type="AlphaFoldDB" id="A0A2G8RVK1"/>
<feature type="compositionally biased region" description="Polar residues" evidence="1">
    <location>
        <begin position="29"/>
        <end position="45"/>
    </location>
</feature>
<evidence type="ECO:0000313" key="2">
    <source>
        <dbReference type="EMBL" id="PIL25533.1"/>
    </source>
</evidence>